<comment type="caution">
    <text evidence="11">The sequence shown here is derived from an EMBL/GenBank/DDBJ whole genome shotgun (WGS) entry which is preliminary data.</text>
</comment>
<keyword evidence="1 9" id="KW-0540">Nuclease</keyword>
<dbReference type="Pfam" id="PF01930">
    <property type="entry name" value="Cas_Cas4"/>
    <property type="match status" value="1"/>
</dbReference>
<evidence type="ECO:0000256" key="2">
    <source>
        <dbReference type="ARBA" id="ARBA00022723"/>
    </source>
</evidence>
<evidence type="ECO:0000256" key="5">
    <source>
        <dbReference type="ARBA" id="ARBA00023004"/>
    </source>
</evidence>
<keyword evidence="8 9" id="KW-0464">Manganese</keyword>
<protein>
    <recommendedName>
        <fullName evidence="9">CRISPR-associated exonuclease Cas4</fullName>
        <ecNumber evidence="9">3.1.12.1</ecNumber>
    </recommendedName>
</protein>
<dbReference type="InterPro" id="IPR011604">
    <property type="entry name" value="PDDEXK-like_dom_sf"/>
</dbReference>
<comment type="cofactor">
    <cofactor evidence="9">
        <name>Mg(2+)</name>
        <dbReference type="ChEBI" id="CHEBI:18420"/>
    </cofactor>
    <cofactor evidence="9">
        <name>Mn(2+)</name>
        <dbReference type="ChEBI" id="CHEBI:29035"/>
    </cofactor>
    <text evidence="9">Mg(2+) or Mn(2+) required for ssDNA cleavage activity.</text>
</comment>
<evidence type="ECO:0000256" key="9">
    <source>
        <dbReference type="RuleBase" id="RU365022"/>
    </source>
</evidence>
<dbReference type="AlphaFoldDB" id="A0A7J3T8X3"/>
<gene>
    <name evidence="11" type="primary">cas4</name>
    <name evidence="11" type="ORF">ENL31_00560</name>
</gene>
<dbReference type="GO" id="GO:0051607">
    <property type="term" value="P:defense response to virus"/>
    <property type="evidence" value="ECO:0007669"/>
    <property type="project" value="UniProtKB-KW"/>
</dbReference>
<evidence type="ECO:0000313" key="11">
    <source>
        <dbReference type="EMBL" id="HHE75602.1"/>
    </source>
</evidence>
<keyword evidence="2 9" id="KW-0479">Metal-binding</keyword>
<name>A0A7J3T8X3_9ARCH</name>
<keyword evidence="6 9" id="KW-0411">Iron-sulfur</keyword>
<dbReference type="Proteomes" id="UP000886130">
    <property type="component" value="Unassembled WGS sequence"/>
</dbReference>
<dbReference type="GO" id="GO:0046872">
    <property type="term" value="F:metal ion binding"/>
    <property type="evidence" value="ECO:0007669"/>
    <property type="project" value="UniProtKB-KW"/>
</dbReference>
<dbReference type="PANTHER" id="PTHR37168">
    <property type="entry name" value="CRISPR-ASSOCIATED EXONUCLEASE CAS4"/>
    <property type="match status" value="1"/>
</dbReference>
<dbReference type="EC" id="3.1.12.1" evidence="9"/>
<dbReference type="GO" id="GO:0051536">
    <property type="term" value="F:iron-sulfur cluster binding"/>
    <property type="evidence" value="ECO:0007669"/>
    <property type="project" value="UniProtKB-KW"/>
</dbReference>
<evidence type="ECO:0000256" key="7">
    <source>
        <dbReference type="ARBA" id="ARBA00023118"/>
    </source>
</evidence>
<feature type="domain" description="DUF83" evidence="10">
    <location>
        <begin position="7"/>
        <end position="162"/>
    </location>
</feature>
<organism evidence="11">
    <name type="scientific">Candidatus Aciduliprofundum boonei</name>
    <dbReference type="NCBI Taxonomy" id="379547"/>
    <lineage>
        <taxon>Archaea</taxon>
        <taxon>Methanobacteriati</taxon>
        <taxon>Thermoplasmatota</taxon>
        <taxon>DHVE2 group</taxon>
        <taxon>Candidatus Aciduliprofundum</taxon>
    </lineage>
</organism>
<evidence type="ECO:0000256" key="3">
    <source>
        <dbReference type="ARBA" id="ARBA00022801"/>
    </source>
</evidence>
<dbReference type="EMBL" id="DRTM01000041">
    <property type="protein sequence ID" value="HHE75602.1"/>
    <property type="molecule type" value="Genomic_DNA"/>
</dbReference>
<dbReference type="NCBIfam" id="TIGR00372">
    <property type="entry name" value="cas4"/>
    <property type="match status" value="1"/>
</dbReference>
<dbReference type="PANTHER" id="PTHR37168:SF1">
    <property type="entry name" value="CRISPR-ASSOCIATED EXONUCLEASE CAS4"/>
    <property type="match status" value="1"/>
</dbReference>
<evidence type="ECO:0000256" key="8">
    <source>
        <dbReference type="ARBA" id="ARBA00023211"/>
    </source>
</evidence>
<dbReference type="Gene3D" id="3.90.320.10">
    <property type="match status" value="1"/>
</dbReference>
<keyword evidence="4 9" id="KW-0269">Exonuclease</keyword>
<sequence length="168" mass="20150">MKEMHITGVKVAYYYICHTKLWLFAHDITMEKESELVSLGKLLHETSYSGHREIRMENIAIDFVRRGDKIEVHEIKKSRKMDRAHRMQILYYLYYLKQRGIEATGVIDYPKARKREIIELTPEYEKEIERAIKDIERIVRNPMPLPKKRGICKRCAYYEFCFGGEDEK</sequence>
<comment type="cofactor">
    <cofactor evidence="9">
        <name>iron-sulfur cluster</name>
        <dbReference type="ChEBI" id="CHEBI:30408"/>
    </cofactor>
</comment>
<comment type="similarity">
    <text evidence="9">Belongs to the CRISPR-associated exonuclease Cas4 family.</text>
</comment>
<comment type="function">
    <text evidence="9">CRISPR (clustered regularly interspaced short palindromic repeat) is an adaptive immune system that provides protection against mobile genetic elements (viruses, transposable elements and conjugative plasmids). CRISPR clusters contain sequences complementary to antecedent mobile elements and target invading nucleic acids. CRISPR clusters are transcribed and processed into CRISPR RNA (crRNA).</text>
</comment>
<reference evidence="11" key="1">
    <citation type="journal article" date="2020" name="mSystems">
        <title>Genome- and Community-Level Interaction Insights into Carbon Utilization and Element Cycling Functions of Hydrothermarchaeota in Hydrothermal Sediment.</title>
        <authorList>
            <person name="Zhou Z."/>
            <person name="Liu Y."/>
            <person name="Xu W."/>
            <person name="Pan J."/>
            <person name="Luo Z.H."/>
            <person name="Li M."/>
        </authorList>
    </citation>
    <scope>NUCLEOTIDE SEQUENCE [LARGE SCALE GENOMIC DNA]</scope>
    <source>
        <strain evidence="11">HyVt-85</strain>
    </source>
</reference>
<dbReference type="GO" id="GO:0004527">
    <property type="term" value="F:exonuclease activity"/>
    <property type="evidence" value="ECO:0007669"/>
    <property type="project" value="UniProtKB-KW"/>
</dbReference>
<accession>A0A7J3T8X3</accession>
<dbReference type="InterPro" id="IPR013343">
    <property type="entry name" value="CRISPR-assoc_prot_Cas4"/>
</dbReference>
<evidence type="ECO:0000259" key="10">
    <source>
        <dbReference type="Pfam" id="PF01930"/>
    </source>
</evidence>
<keyword evidence="7 9" id="KW-0051">Antiviral defense</keyword>
<keyword evidence="5 9" id="KW-0408">Iron</keyword>
<proteinExistence type="inferred from homology"/>
<dbReference type="InterPro" id="IPR022765">
    <property type="entry name" value="Dna2/Cas4_DUF83"/>
</dbReference>
<evidence type="ECO:0000256" key="4">
    <source>
        <dbReference type="ARBA" id="ARBA00022839"/>
    </source>
</evidence>
<evidence type="ECO:0000256" key="6">
    <source>
        <dbReference type="ARBA" id="ARBA00023014"/>
    </source>
</evidence>
<keyword evidence="3 9" id="KW-0378">Hydrolase</keyword>
<evidence type="ECO:0000256" key="1">
    <source>
        <dbReference type="ARBA" id="ARBA00022722"/>
    </source>
</evidence>